<gene>
    <name evidence="10" type="ORF">GCM10022261_07090</name>
</gene>
<dbReference type="GO" id="GO:0005524">
    <property type="term" value="F:ATP binding"/>
    <property type="evidence" value="ECO:0007669"/>
    <property type="project" value="UniProtKB-KW"/>
</dbReference>
<keyword evidence="8" id="KW-0472">Membrane</keyword>
<dbReference type="InterPro" id="IPR003593">
    <property type="entry name" value="AAA+_ATPase"/>
</dbReference>
<keyword evidence="3" id="KW-0813">Transport</keyword>
<protein>
    <submittedName>
        <fullName evidence="10">Amino acid ABC transporter ATP-binding protein</fullName>
    </submittedName>
</protein>
<comment type="caution">
    <text evidence="10">The sequence shown here is derived from an EMBL/GenBank/DDBJ whole genome shotgun (WGS) entry which is preliminary data.</text>
</comment>
<dbReference type="RefSeq" id="WP_272902348.1">
    <property type="nucleotide sequence ID" value="NZ_BAABAZ010000004.1"/>
</dbReference>
<dbReference type="CDD" id="cd03262">
    <property type="entry name" value="ABC_HisP_GlnQ"/>
    <property type="match status" value="1"/>
</dbReference>
<keyword evidence="7" id="KW-0029">Amino-acid transport</keyword>
<keyword evidence="11" id="KW-1185">Reference proteome</keyword>
<organism evidence="10 11">
    <name type="scientific">Brevibacterium daeguense</name>
    <dbReference type="NCBI Taxonomy" id="909936"/>
    <lineage>
        <taxon>Bacteria</taxon>
        <taxon>Bacillati</taxon>
        <taxon>Actinomycetota</taxon>
        <taxon>Actinomycetes</taxon>
        <taxon>Micrococcales</taxon>
        <taxon>Brevibacteriaceae</taxon>
        <taxon>Brevibacterium</taxon>
    </lineage>
</organism>
<evidence type="ECO:0000256" key="7">
    <source>
        <dbReference type="ARBA" id="ARBA00022970"/>
    </source>
</evidence>
<feature type="domain" description="ABC transporter" evidence="9">
    <location>
        <begin position="10"/>
        <end position="244"/>
    </location>
</feature>
<evidence type="ECO:0000256" key="3">
    <source>
        <dbReference type="ARBA" id="ARBA00022448"/>
    </source>
</evidence>
<dbReference type="PANTHER" id="PTHR43166">
    <property type="entry name" value="AMINO ACID IMPORT ATP-BINDING PROTEIN"/>
    <property type="match status" value="1"/>
</dbReference>
<dbReference type="SMART" id="SM00382">
    <property type="entry name" value="AAA"/>
    <property type="match status" value="1"/>
</dbReference>
<evidence type="ECO:0000256" key="8">
    <source>
        <dbReference type="ARBA" id="ARBA00023136"/>
    </source>
</evidence>
<keyword evidence="6 10" id="KW-0067">ATP-binding</keyword>
<dbReference type="Proteomes" id="UP001501586">
    <property type="component" value="Unassembled WGS sequence"/>
</dbReference>
<sequence length="252" mass="27423">MKNRTGEPIIRVTNLAKSFGDNEVLSDINGEIYRGEVVCVIGPSGSGKSTLLRCINMLETPTSGTIVVDGHEMTDPDVDIDAARTRIGMVFQSFNLFSHLSVRENLTVAQRHVLRRSKAEANRVAEHTLERVGLSEKIDAAPSSLSGGQQQRVAIARALSMNPDVMLFDEPTSALDPELVGDVLKVMRSLADEGMTMVVVTHEMAFARDVADRVLFMADGVVVEEGPAAEVIGDPEQARTREFLHRVLNPTG</sequence>
<dbReference type="InterPro" id="IPR030679">
    <property type="entry name" value="ABC_ATPase_HisP-typ"/>
</dbReference>
<dbReference type="PANTHER" id="PTHR43166:SF9">
    <property type="entry name" value="GLUTAMATE_ASPARTATE IMPORT ATP-BINDING PROTEIN GLTL"/>
    <property type="match status" value="1"/>
</dbReference>
<evidence type="ECO:0000313" key="10">
    <source>
        <dbReference type="EMBL" id="GAA4283178.1"/>
    </source>
</evidence>
<keyword evidence="4" id="KW-1003">Cell membrane</keyword>
<dbReference type="InterPro" id="IPR017871">
    <property type="entry name" value="ABC_transporter-like_CS"/>
</dbReference>
<evidence type="ECO:0000256" key="5">
    <source>
        <dbReference type="ARBA" id="ARBA00022741"/>
    </source>
</evidence>
<dbReference type="InterPro" id="IPR027417">
    <property type="entry name" value="P-loop_NTPase"/>
</dbReference>
<proteinExistence type="inferred from homology"/>
<evidence type="ECO:0000256" key="6">
    <source>
        <dbReference type="ARBA" id="ARBA00022840"/>
    </source>
</evidence>
<comment type="subcellular location">
    <subcellularLocation>
        <location evidence="1">Cell membrane</location>
        <topology evidence="1">Peripheral membrane protein</topology>
    </subcellularLocation>
</comment>
<comment type="similarity">
    <text evidence="2">Belongs to the ABC transporter superfamily.</text>
</comment>
<dbReference type="PIRSF" id="PIRSF039085">
    <property type="entry name" value="ABC_ATPase_HisP"/>
    <property type="match status" value="1"/>
</dbReference>
<evidence type="ECO:0000256" key="2">
    <source>
        <dbReference type="ARBA" id="ARBA00005417"/>
    </source>
</evidence>
<dbReference type="Gene3D" id="3.40.50.300">
    <property type="entry name" value="P-loop containing nucleotide triphosphate hydrolases"/>
    <property type="match status" value="1"/>
</dbReference>
<reference evidence="11" key="1">
    <citation type="journal article" date="2019" name="Int. J. Syst. Evol. Microbiol.">
        <title>The Global Catalogue of Microorganisms (GCM) 10K type strain sequencing project: providing services to taxonomists for standard genome sequencing and annotation.</title>
        <authorList>
            <consortium name="The Broad Institute Genomics Platform"/>
            <consortium name="The Broad Institute Genome Sequencing Center for Infectious Disease"/>
            <person name="Wu L."/>
            <person name="Ma J."/>
        </authorList>
    </citation>
    <scope>NUCLEOTIDE SEQUENCE [LARGE SCALE GENOMIC DNA]</scope>
    <source>
        <strain evidence="11">JCM 17458</strain>
    </source>
</reference>
<evidence type="ECO:0000259" key="9">
    <source>
        <dbReference type="PROSITE" id="PS50893"/>
    </source>
</evidence>
<keyword evidence="5" id="KW-0547">Nucleotide-binding</keyword>
<dbReference type="InterPro" id="IPR050086">
    <property type="entry name" value="MetN_ABC_transporter-like"/>
</dbReference>
<dbReference type="EMBL" id="BAABAZ010000004">
    <property type="protein sequence ID" value="GAA4283178.1"/>
    <property type="molecule type" value="Genomic_DNA"/>
</dbReference>
<name>A0ABP8EH07_9MICO</name>
<accession>A0ABP8EH07</accession>
<dbReference type="PROSITE" id="PS00211">
    <property type="entry name" value="ABC_TRANSPORTER_1"/>
    <property type="match status" value="1"/>
</dbReference>
<evidence type="ECO:0000256" key="1">
    <source>
        <dbReference type="ARBA" id="ARBA00004202"/>
    </source>
</evidence>
<evidence type="ECO:0000313" key="11">
    <source>
        <dbReference type="Proteomes" id="UP001501586"/>
    </source>
</evidence>
<dbReference type="InterPro" id="IPR003439">
    <property type="entry name" value="ABC_transporter-like_ATP-bd"/>
</dbReference>
<evidence type="ECO:0000256" key="4">
    <source>
        <dbReference type="ARBA" id="ARBA00022475"/>
    </source>
</evidence>
<dbReference type="PROSITE" id="PS50893">
    <property type="entry name" value="ABC_TRANSPORTER_2"/>
    <property type="match status" value="1"/>
</dbReference>
<dbReference type="SUPFAM" id="SSF52540">
    <property type="entry name" value="P-loop containing nucleoside triphosphate hydrolases"/>
    <property type="match status" value="1"/>
</dbReference>
<dbReference type="Pfam" id="PF00005">
    <property type="entry name" value="ABC_tran"/>
    <property type="match status" value="1"/>
</dbReference>